<comment type="caution">
    <text evidence="2">The sequence shown here is derived from an EMBL/GenBank/DDBJ whole genome shotgun (WGS) entry which is preliminary data.</text>
</comment>
<name>A0ABT0HTK7_9BACT</name>
<dbReference type="InterPro" id="IPR014729">
    <property type="entry name" value="Rossmann-like_a/b/a_fold"/>
</dbReference>
<dbReference type="Gene3D" id="3.40.50.620">
    <property type="entry name" value="HUPs"/>
    <property type="match status" value="1"/>
</dbReference>
<accession>A0ABT0HTK7</accession>
<reference evidence="2 3" key="1">
    <citation type="submission" date="2022-04" db="EMBL/GenBank/DDBJ databases">
        <title>Spirosoma sp. strain RP8 genome sequencing and assembly.</title>
        <authorList>
            <person name="Jung Y."/>
        </authorList>
    </citation>
    <scope>NUCLEOTIDE SEQUENCE [LARGE SCALE GENOMIC DNA]</scope>
    <source>
        <strain evidence="2 3">RP8</strain>
    </source>
</reference>
<dbReference type="EMBL" id="JALPRF010000009">
    <property type="protein sequence ID" value="MCK8495506.1"/>
    <property type="molecule type" value="Genomic_DNA"/>
</dbReference>
<evidence type="ECO:0000313" key="3">
    <source>
        <dbReference type="Proteomes" id="UP001202180"/>
    </source>
</evidence>
<keyword evidence="3" id="KW-1185">Reference proteome</keyword>
<evidence type="ECO:0000259" key="1">
    <source>
        <dbReference type="Pfam" id="PF02698"/>
    </source>
</evidence>
<dbReference type="RefSeq" id="WP_248480297.1">
    <property type="nucleotide sequence ID" value="NZ_JALPRF010000009.1"/>
</dbReference>
<dbReference type="Proteomes" id="UP001202180">
    <property type="component" value="Unassembled WGS sequence"/>
</dbReference>
<proteinExistence type="predicted"/>
<sequence>MDFLFVFGSNVFQHQLAQLINQAIETTGVKLILITGGVARYNDLRIDSVAESERILAAIKYRDRTDLRFILETISTNTLENVVEARKAYNFQVSKQMLFIAHSYATMRSYLFHAQGEITGWPLVLPSEVEGYGVSQADWHKSAKGRALIWGEYLRFEAYGRRGDFPIQAVEHTP</sequence>
<protein>
    <submittedName>
        <fullName evidence="2">YdcF family protein</fullName>
    </submittedName>
</protein>
<gene>
    <name evidence="2" type="ORF">M0L20_26815</name>
</gene>
<feature type="domain" description="DUF218" evidence="1">
    <location>
        <begin position="3"/>
        <end position="153"/>
    </location>
</feature>
<evidence type="ECO:0000313" key="2">
    <source>
        <dbReference type="EMBL" id="MCK8495506.1"/>
    </source>
</evidence>
<dbReference type="InterPro" id="IPR003848">
    <property type="entry name" value="DUF218"/>
</dbReference>
<organism evidence="2 3">
    <name type="scientific">Spirosoma liriopis</name>
    <dbReference type="NCBI Taxonomy" id="2937440"/>
    <lineage>
        <taxon>Bacteria</taxon>
        <taxon>Pseudomonadati</taxon>
        <taxon>Bacteroidota</taxon>
        <taxon>Cytophagia</taxon>
        <taxon>Cytophagales</taxon>
        <taxon>Cytophagaceae</taxon>
        <taxon>Spirosoma</taxon>
    </lineage>
</organism>
<dbReference type="Pfam" id="PF02698">
    <property type="entry name" value="DUF218"/>
    <property type="match status" value="1"/>
</dbReference>